<keyword evidence="3" id="KW-1185">Reference proteome</keyword>
<organism evidence="2 3">
    <name type="scientific">Trypanosoma equiperdum</name>
    <dbReference type="NCBI Taxonomy" id="5694"/>
    <lineage>
        <taxon>Eukaryota</taxon>
        <taxon>Discoba</taxon>
        <taxon>Euglenozoa</taxon>
        <taxon>Kinetoplastea</taxon>
        <taxon>Metakinetoplastina</taxon>
        <taxon>Trypanosomatida</taxon>
        <taxon>Trypanosomatidae</taxon>
        <taxon>Trypanosoma</taxon>
    </lineage>
</organism>
<reference evidence="2" key="1">
    <citation type="submission" date="2016-09" db="EMBL/GenBank/DDBJ databases">
        <authorList>
            <person name="Hebert L."/>
            <person name="Moumen B."/>
        </authorList>
    </citation>
    <scope>NUCLEOTIDE SEQUENCE [LARGE SCALE GENOMIC DNA]</scope>
    <source>
        <strain evidence="2">OVI</strain>
    </source>
</reference>
<accession>A0A1G4IAZ5</accession>
<dbReference type="GeneID" id="92374590"/>
<comment type="caution">
    <text evidence="2">The sequence shown here is derived from an EMBL/GenBank/DDBJ whole genome shotgun (WGS) entry which is preliminary data.</text>
</comment>
<evidence type="ECO:0000313" key="3">
    <source>
        <dbReference type="Proteomes" id="UP000195570"/>
    </source>
</evidence>
<gene>
    <name evidence="2" type="ORF">TEOVI_000065000</name>
</gene>
<dbReference type="RefSeq" id="XP_067080125.1">
    <property type="nucleotide sequence ID" value="XM_067224024.1"/>
</dbReference>
<protein>
    <submittedName>
        <fullName evidence="2">Uncharacterized protein</fullName>
    </submittedName>
</protein>
<dbReference type="Proteomes" id="UP000195570">
    <property type="component" value="Unassembled WGS sequence"/>
</dbReference>
<dbReference type="AlphaFoldDB" id="A0A1G4IAZ5"/>
<dbReference type="VEuPathDB" id="TriTrypDB:TEOVI_000065000"/>
<dbReference type="EMBL" id="CZPT02001150">
    <property type="protein sequence ID" value="SCU69093.1"/>
    <property type="molecule type" value="Genomic_DNA"/>
</dbReference>
<name>A0A1G4IAZ5_TRYEQ</name>
<sequence length="1108" mass="122117">MGETVRRCCPHSASAELTGHLISSSGDIFISSTITLDFTNAVSREVANASKELATPPVVMRRVAEGHPMLLLTLSPLHRIRQARVLISKVCEGSDTPCANATCDSDIVSEWHELQLNEQTLYATDRVSAESKHHVAQPSWTPLSTEEYPMGGELELDIGGDSDDTVEPECDDKFEKLFILELVHSAVSGMSAEDSSTFCVLKLCVDIVVESLERLQNVSYPRFTVTSKPTVGQRIANACFAERGDGTQDESDDNYILLVGQHQYEYYICPRIEYANGHDTGSGFAAVDVNVVSISPLQEGDDSGWEVVLLSPLPSQPADLLCAFVRSVGEDTAQPSVEVYNGAKWLVQQYPAYTHMKAEEDAGHLSESLASSIYFFHCDHAIYQNLMGLLQIADFAWTAAVNRATASTSNTWVIARSDGKNALLSLRRGFLCTRHAVLLSDETLYGTVGGNPAVSPAVALRGKTAVISAALELKWNATHKDNASFPELLRANKETSFLSVGSALLRTWSMCLLSDVPGWTEFLHQERQIALYSLCVMPLPPNSWCLPQQYVREVYVSLLLLSSAFVVTVLRQNLCGPWELLRKGVSSSFMRSIGVTDILPTTGMHLDLVRLLILRDGWEKCRLFDATSLSSVCFVGTLSYEEKLRQGKSTKDEGSSYHDIHLHITVPPTKRDVQVSHILDQQLAEDAMWLVDLPFTVLYFVAEYRAQTYSTPSGFNAEAPSSRCRVAHMLPCYWRVSALDWARGLSQHASFTLLRPSGDDGVGTTEGSISAEGCGDKEGNSEGQDGVPPLLIPFLVLNPKVVPQALFLHVDHSQFFTDLSEKTGFIMRQSVLQNIMEESVREGEEDAGEVDMVFTPLLNQLLLSILDATPSHSPVATAELLPIQLFEESLEAVSGGAEAVWGRVYADTRVRLMRRVGYHRKDGVNSHSLKRSRDNGTAGYGGGCHESLRLLGNIQTHIQTIAKYQSTLLQLQLRSQRRRPLVLRLYRERTGSSVGVQPKGKEQHESNIPRSVSDLAQLVSRVMCASTTRLEEGESTTARRAVDSLLFPLWLLLLDLRECGVTTCGGQVGTEVVRRICEVSFKGLTTNGVVLPVDTFLLEAYQFLMQDA</sequence>
<feature type="region of interest" description="Disordered" evidence="1">
    <location>
        <begin position="756"/>
        <end position="782"/>
    </location>
</feature>
<proteinExistence type="predicted"/>
<evidence type="ECO:0000313" key="2">
    <source>
        <dbReference type="EMBL" id="SCU69093.1"/>
    </source>
</evidence>
<evidence type="ECO:0000256" key="1">
    <source>
        <dbReference type="SAM" id="MobiDB-lite"/>
    </source>
</evidence>